<feature type="signal peptide" evidence="2">
    <location>
        <begin position="1"/>
        <end position="21"/>
    </location>
</feature>
<evidence type="ECO:0000313" key="4">
    <source>
        <dbReference type="Proteomes" id="UP000638188"/>
    </source>
</evidence>
<proteinExistence type="predicted"/>
<evidence type="ECO:0000313" key="3">
    <source>
        <dbReference type="EMBL" id="GGC95088.1"/>
    </source>
</evidence>
<keyword evidence="4" id="KW-1185">Reference proteome</keyword>
<reference evidence="4" key="1">
    <citation type="journal article" date="2019" name="Int. J. Syst. Evol. Microbiol.">
        <title>The Global Catalogue of Microorganisms (GCM) 10K type strain sequencing project: providing services to taxonomists for standard genome sequencing and annotation.</title>
        <authorList>
            <consortium name="The Broad Institute Genomics Platform"/>
            <consortium name="The Broad Institute Genome Sequencing Center for Infectious Disease"/>
            <person name="Wu L."/>
            <person name="Ma J."/>
        </authorList>
    </citation>
    <scope>NUCLEOTIDE SEQUENCE [LARGE SCALE GENOMIC DNA]</scope>
    <source>
        <strain evidence="4">CGMCC 1.12482</strain>
    </source>
</reference>
<evidence type="ECO:0000256" key="2">
    <source>
        <dbReference type="SAM" id="SignalP"/>
    </source>
</evidence>
<sequence length="195" mass="22089">MLRSFCLIVVATVGLSLPAQAQLYRYLDENGVTVLDSRVPAEYVKHGYEVLDSHGRVVDTVAAAPTPKELAEVRAARAEQERQLQEDKTLLRLYSSVPDLKRARGRQLEQIENLIAATRTNIAVLQGQREELQSRAAAQQRAGREVEESILLEITHVDAEMDRLERLIAAKQQEIEAVHATFEQRRARLEQLLKR</sequence>
<feature type="chain" id="PRO_5045594799" description="DUF4124 domain-containing protein" evidence="2">
    <location>
        <begin position="22"/>
        <end position="195"/>
    </location>
</feature>
<dbReference type="EMBL" id="BMFF01000002">
    <property type="protein sequence ID" value="GGC95088.1"/>
    <property type="molecule type" value="Genomic_DNA"/>
</dbReference>
<keyword evidence="2" id="KW-0732">Signal</keyword>
<organism evidence="3 4">
    <name type="scientific">Halopseudomonas salina</name>
    <dbReference type="NCBI Taxonomy" id="1323744"/>
    <lineage>
        <taxon>Bacteria</taxon>
        <taxon>Pseudomonadati</taxon>
        <taxon>Pseudomonadota</taxon>
        <taxon>Gammaproteobacteria</taxon>
        <taxon>Pseudomonadales</taxon>
        <taxon>Pseudomonadaceae</taxon>
        <taxon>Halopseudomonas</taxon>
    </lineage>
</organism>
<evidence type="ECO:0008006" key="5">
    <source>
        <dbReference type="Google" id="ProtNLM"/>
    </source>
</evidence>
<name>A0ABQ1PDG2_9GAMM</name>
<evidence type="ECO:0000256" key="1">
    <source>
        <dbReference type="SAM" id="Coils"/>
    </source>
</evidence>
<keyword evidence="1" id="KW-0175">Coiled coil</keyword>
<feature type="coiled-coil region" evidence="1">
    <location>
        <begin position="68"/>
        <end position="181"/>
    </location>
</feature>
<gene>
    <name evidence="3" type="ORF">GCM10007418_13350</name>
</gene>
<accession>A0ABQ1PDG2</accession>
<dbReference type="Proteomes" id="UP000638188">
    <property type="component" value="Unassembled WGS sequence"/>
</dbReference>
<protein>
    <recommendedName>
        <fullName evidence="5">DUF4124 domain-containing protein</fullName>
    </recommendedName>
</protein>
<dbReference type="RefSeq" id="WP_188434348.1">
    <property type="nucleotide sequence ID" value="NZ_BMFF01000002.1"/>
</dbReference>
<comment type="caution">
    <text evidence="3">The sequence shown here is derived from an EMBL/GenBank/DDBJ whole genome shotgun (WGS) entry which is preliminary data.</text>
</comment>